<gene>
    <name evidence="2" type="ORF">LX87_05386</name>
</gene>
<keyword evidence="3" id="KW-1185">Reference proteome</keyword>
<dbReference type="EMBL" id="QLMC01000010">
    <property type="protein sequence ID" value="RAJ91045.1"/>
    <property type="molecule type" value="Genomic_DNA"/>
</dbReference>
<dbReference type="Proteomes" id="UP000248790">
    <property type="component" value="Unassembled WGS sequence"/>
</dbReference>
<evidence type="ECO:0000313" key="2">
    <source>
        <dbReference type="EMBL" id="RAJ91045.1"/>
    </source>
</evidence>
<name>A0A327WLT3_LARAB</name>
<dbReference type="OrthoDB" id="1550250at2"/>
<dbReference type="Pfam" id="PF01266">
    <property type="entry name" value="DAO"/>
    <property type="match status" value="1"/>
</dbReference>
<comment type="caution">
    <text evidence="2">The sequence shown here is derived from an EMBL/GenBank/DDBJ whole genome shotgun (WGS) entry which is preliminary data.</text>
</comment>
<dbReference type="RefSeq" id="WP_111631387.1">
    <property type="nucleotide sequence ID" value="NZ_QLMC01000010.1"/>
</dbReference>
<proteinExistence type="predicted"/>
<feature type="domain" description="FAD dependent oxidoreductase" evidence="1">
    <location>
        <begin position="7"/>
        <end position="329"/>
    </location>
</feature>
<accession>A0A327WLT3</accession>
<dbReference type="InterPro" id="IPR036188">
    <property type="entry name" value="FAD/NAD-bd_sf"/>
</dbReference>
<protein>
    <recommendedName>
        <fullName evidence="1">FAD dependent oxidoreductase domain-containing protein</fullName>
    </recommendedName>
</protein>
<dbReference type="SUPFAM" id="SSF51971">
    <property type="entry name" value="Nucleotide-binding domain"/>
    <property type="match status" value="1"/>
</dbReference>
<reference evidence="2 3" key="1">
    <citation type="submission" date="2018-06" db="EMBL/GenBank/DDBJ databases">
        <title>Genomic Encyclopedia of Archaeal and Bacterial Type Strains, Phase II (KMG-II): from individual species to whole genera.</title>
        <authorList>
            <person name="Goeker M."/>
        </authorList>
    </citation>
    <scope>NUCLEOTIDE SEQUENCE [LARGE SCALE GENOMIC DNA]</scope>
    <source>
        <strain evidence="2 3">DSM 21851</strain>
    </source>
</reference>
<sequence>MKTKESILIVGSGITALVSALKALEQGMAVTILSKSPCTRTAAVDQVFQSSTHDGSFNRYITSTEGHPYLDLDGYVTQMYPDIAIDFETTIAQGGMLALPLEEFSPQTQCFLQKRKALNQSIRNNPQDWLAYERLFIEYVAENVYSMKLWYEQLAQFLDEKPELAQELSLSIGIHRFYDEKSLFESARKTLSGQGMIKASFYNDEAVNHPEFAAYRSGIEKQSFIKGGALIMHGLAFNIKAVVGFLLEKLEKAGVRFLLGPDHEVTTIRYDSSHQVEGVITRDGKVHEAKYFLFHGGAYMQTGLLPGDFAHPPVCGMKGFWAHITGKTAEKIISGMGLSPKACKIHGGKMPITVDGQEYVSQVADLNVQPVILTKPNGETEYTVCIGSGYLFVGTYPFEGDTDVPKSSAQSQERINAIRKAEKLAIAGFWEVVRRVYDLEVSFEACLARSHPDVKILEKGCIRSWSVDDRELRLVQKTRQGGVMLVHGGGNTGSTTKSMFESVVAMNFINQLDATHSVGELAKLYENVRKSLRTQAAGLNSESWVTLEEILRSARDQVSELSIPHC</sequence>
<evidence type="ECO:0000259" key="1">
    <source>
        <dbReference type="Pfam" id="PF01266"/>
    </source>
</evidence>
<dbReference type="AlphaFoldDB" id="A0A327WLT3"/>
<dbReference type="InterPro" id="IPR006076">
    <property type="entry name" value="FAD-dep_OxRdtase"/>
</dbReference>
<evidence type="ECO:0000313" key="3">
    <source>
        <dbReference type="Proteomes" id="UP000248790"/>
    </source>
</evidence>
<organism evidence="2 3">
    <name type="scientific">Larkinella arboricola</name>
    <dbReference type="NCBI Taxonomy" id="643671"/>
    <lineage>
        <taxon>Bacteria</taxon>
        <taxon>Pseudomonadati</taxon>
        <taxon>Bacteroidota</taxon>
        <taxon>Cytophagia</taxon>
        <taxon>Cytophagales</taxon>
        <taxon>Spirosomataceae</taxon>
        <taxon>Larkinella</taxon>
    </lineage>
</organism>
<dbReference type="Gene3D" id="3.50.50.60">
    <property type="entry name" value="FAD/NAD(P)-binding domain"/>
    <property type="match status" value="1"/>
</dbReference>